<evidence type="ECO:0000313" key="8">
    <source>
        <dbReference type="EMBL" id="KJV10597.1"/>
    </source>
</evidence>
<dbReference type="InterPro" id="IPR036922">
    <property type="entry name" value="Rieske_2Fe-2S_sf"/>
</dbReference>
<dbReference type="EMBL" id="LAJY01000073">
    <property type="protein sequence ID" value="KJV10597.1"/>
    <property type="molecule type" value="Genomic_DNA"/>
</dbReference>
<dbReference type="Proteomes" id="UP000033774">
    <property type="component" value="Unassembled WGS sequence"/>
</dbReference>
<keyword evidence="2" id="KW-0479">Metal-binding</keyword>
<dbReference type="PROSITE" id="PS51296">
    <property type="entry name" value="RIESKE"/>
    <property type="match status" value="1"/>
</dbReference>
<dbReference type="GO" id="GO:0008942">
    <property type="term" value="F:nitrite reductase [NAD(P)H] activity"/>
    <property type="evidence" value="ECO:0007669"/>
    <property type="project" value="InterPro"/>
</dbReference>
<dbReference type="InterPro" id="IPR017941">
    <property type="entry name" value="Rieske_2Fe-2S"/>
</dbReference>
<feature type="domain" description="Rieske" evidence="7">
    <location>
        <begin position="4"/>
        <end position="100"/>
    </location>
</feature>
<dbReference type="AlphaFoldDB" id="A0A0F3IVE7"/>
<reference evidence="8 9" key="1">
    <citation type="submission" date="2015-03" db="EMBL/GenBank/DDBJ databases">
        <title>Draft genome sequence of Elstera litoralis.</title>
        <authorList>
            <person name="Rahalkar M.C."/>
            <person name="Dhakephalkar P.K."/>
            <person name="Pore S.D."/>
            <person name="Arora P."/>
            <person name="Kapse N.G."/>
            <person name="Pandit P.S."/>
        </authorList>
    </citation>
    <scope>NUCLEOTIDE SEQUENCE [LARGE SCALE GENOMIC DNA]</scope>
    <source>
        <strain evidence="8 9">Dia-1</strain>
    </source>
</reference>
<sequence length="111" mass="11635">MALWLDIGPAADVPSQGARKLMFAGRQLAIFRTAEGKFFALEDRCPHKQGPLSDGIVHGDCVTCPLHGWVISLASGRAQGADEGQVLSLPVALEGDRLKLDIAALSAAAAE</sequence>
<dbReference type="PANTHER" id="PTHR21496:SF23">
    <property type="entry name" value="3-PHENYLPROPIONATE_CINNAMIC ACID DIOXYGENASE FERREDOXIN SUBUNIT"/>
    <property type="match status" value="1"/>
</dbReference>
<dbReference type="GO" id="GO:0042128">
    <property type="term" value="P:nitrate assimilation"/>
    <property type="evidence" value="ECO:0007669"/>
    <property type="project" value="UniProtKB-KW"/>
</dbReference>
<evidence type="ECO:0000256" key="5">
    <source>
        <dbReference type="ARBA" id="ARBA00023014"/>
    </source>
</evidence>
<dbReference type="RefSeq" id="WP_045774697.1">
    <property type="nucleotide sequence ID" value="NZ_LAJY01000073.1"/>
</dbReference>
<evidence type="ECO:0000256" key="1">
    <source>
        <dbReference type="ARBA" id="ARBA00022714"/>
    </source>
</evidence>
<dbReference type="CDD" id="cd03530">
    <property type="entry name" value="Rieske_NirD_small_Bacillus"/>
    <property type="match status" value="1"/>
</dbReference>
<evidence type="ECO:0000256" key="3">
    <source>
        <dbReference type="ARBA" id="ARBA00023002"/>
    </source>
</evidence>
<keyword evidence="3" id="KW-0560">Oxidoreductase</keyword>
<keyword evidence="5" id="KW-0411">Iron-sulfur</keyword>
<evidence type="ECO:0000313" key="9">
    <source>
        <dbReference type="Proteomes" id="UP000033774"/>
    </source>
</evidence>
<organism evidence="8 9">
    <name type="scientific">Elstera litoralis</name>
    <dbReference type="NCBI Taxonomy" id="552518"/>
    <lineage>
        <taxon>Bacteria</taxon>
        <taxon>Pseudomonadati</taxon>
        <taxon>Pseudomonadota</taxon>
        <taxon>Alphaproteobacteria</taxon>
        <taxon>Rhodospirillales</taxon>
        <taxon>Rhodospirillaceae</taxon>
        <taxon>Elstera</taxon>
    </lineage>
</organism>
<dbReference type="GO" id="GO:0046872">
    <property type="term" value="F:metal ion binding"/>
    <property type="evidence" value="ECO:0007669"/>
    <property type="project" value="UniProtKB-KW"/>
</dbReference>
<gene>
    <name evidence="8" type="ORF">VZ95_03825</name>
</gene>
<keyword evidence="6" id="KW-0534">Nitrate assimilation</keyword>
<comment type="caution">
    <text evidence="8">The sequence shown here is derived from an EMBL/GenBank/DDBJ whole genome shotgun (WGS) entry which is preliminary data.</text>
</comment>
<dbReference type="SUPFAM" id="SSF50022">
    <property type="entry name" value="ISP domain"/>
    <property type="match status" value="1"/>
</dbReference>
<dbReference type="Gene3D" id="2.102.10.10">
    <property type="entry name" value="Rieske [2Fe-2S] iron-sulphur domain"/>
    <property type="match status" value="1"/>
</dbReference>
<evidence type="ECO:0000256" key="6">
    <source>
        <dbReference type="ARBA" id="ARBA00023063"/>
    </source>
</evidence>
<dbReference type="PANTHER" id="PTHR21496">
    <property type="entry name" value="FERREDOXIN-RELATED"/>
    <property type="match status" value="1"/>
</dbReference>
<protein>
    <recommendedName>
        <fullName evidence="7">Rieske domain-containing protein</fullName>
    </recommendedName>
</protein>
<keyword evidence="1" id="KW-0001">2Fe-2S</keyword>
<dbReference type="OrthoDB" id="9800776at2"/>
<dbReference type="PATRIC" id="fig|552518.3.peg.4195"/>
<keyword evidence="9" id="KW-1185">Reference proteome</keyword>
<dbReference type="InterPro" id="IPR012748">
    <property type="entry name" value="Rieske-like_NirD"/>
</dbReference>
<keyword evidence="4" id="KW-0408">Iron</keyword>
<evidence type="ECO:0000256" key="4">
    <source>
        <dbReference type="ARBA" id="ARBA00023004"/>
    </source>
</evidence>
<name>A0A0F3IVE7_9PROT</name>
<evidence type="ECO:0000256" key="2">
    <source>
        <dbReference type="ARBA" id="ARBA00022723"/>
    </source>
</evidence>
<dbReference type="NCBIfam" id="TIGR02378">
    <property type="entry name" value="nirD_assim_sml"/>
    <property type="match status" value="1"/>
</dbReference>
<dbReference type="GO" id="GO:0051537">
    <property type="term" value="F:2 iron, 2 sulfur cluster binding"/>
    <property type="evidence" value="ECO:0007669"/>
    <property type="project" value="UniProtKB-KW"/>
</dbReference>
<evidence type="ECO:0000259" key="7">
    <source>
        <dbReference type="PROSITE" id="PS51296"/>
    </source>
</evidence>
<dbReference type="Pfam" id="PF00355">
    <property type="entry name" value="Rieske"/>
    <property type="match status" value="1"/>
</dbReference>
<proteinExistence type="predicted"/>
<accession>A0A0F3IVE7</accession>